<dbReference type="EMBL" id="JAUIRO010000002">
    <property type="protein sequence ID" value="KAK0727193.1"/>
    <property type="molecule type" value="Genomic_DNA"/>
</dbReference>
<feature type="chain" id="PRO_5041200767" description="Secreted protein" evidence="1">
    <location>
        <begin position="25"/>
        <end position="188"/>
    </location>
</feature>
<accession>A0AA40B477</accession>
<reference evidence="2" key="1">
    <citation type="submission" date="2023-06" db="EMBL/GenBank/DDBJ databases">
        <title>Genome-scale phylogeny and comparative genomics of the fungal order Sordariales.</title>
        <authorList>
            <consortium name="Lawrence Berkeley National Laboratory"/>
            <person name="Hensen N."/>
            <person name="Bonometti L."/>
            <person name="Westerberg I."/>
            <person name="Brannstrom I.O."/>
            <person name="Guillou S."/>
            <person name="Cros-Aarteil S."/>
            <person name="Calhoun S."/>
            <person name="Haridas S."/>
            <person name="Kuo A."/>
            <person name="Mondo S."/>
            <person name="Pangilinan J."/>
            <person name="Riley R."/>
            <person name="LaButti K."/>
            <person name="Andreopoulos B."/>
            <person name="Lipzen A."/>
            <person name="Chen C."/>
            <person name="Yanf M."/>
            <person name="Daum C."/>
            <person name="Ng V."/>
            <person name="Clum A."/>
            <person name="Steindorff A."/>
            <person name="Ohm R."/>
            <person name="Martin F."/>
            <person name="Silar P."/>
            <person name="Natvig D."/>
            <person name="Lalanne C."/>
            <person name="Gautier V."/>
            <person name="Ament-velasquez S.L."/>
            <person name="Kruys A."/>
            <person name="Hutchinson M.I."/>
            <person name="Powell A.J."/>
            <person name="Barry K."/>
            <person name="Miller A.N."/>
            <person name="Grigoriev I.V."/>
            <person name="Debuchy R."/>
            <person name="Gladieux P."/>
            <person name="Thoren M.H."/>
            <person name="Johannesson H."/>
        </authorList>
    </citation>
    <scope>NUCLEOTIDE SEQUENCE</scope>
    <source>
        <strain evidence="2">SMH2392-1A</strain>
    </source>
</reference>
<protein>
    <recommendedName>
        <fullName evidence="4">Secreted protein</fullName>
    </recommendedName>
</protein>
<evidence type="ECO:0000313" key="3">
    <source>
        <dbReference type="Proteomes" id="UP001172101"/>
    </source>
</evidence>
<evidence type="ECO:0000313" key="2">
    <source>
        <dbReference type="EMBL" id="KAK0727193.1"/>
    </source>
</evidence>
<dbReference type="GeneID" id="85316599"/>
<organism evidence="2 3">
    <name type="scientific">Lasiosphaeria miniovina</name>
    <dbReference type="NCBI Taxonomy" id="1954250"/>
    <lineage>
        <taxon>Eukaryota</taxon>
        <taxon>Fungi</taxon>
        <taxon>Dikarya</taxon>
        <taxon>Ascomycota</taxon>
        <taxon>Pezizomycotina</taxon>
        <taxon>Sordariomycetes</taxon>
        <taxon>Sordariomycetidae</taxon>
        <taxon>Sordariales</taxon>
        <taxon>Lasiosphaeriaceae</taxon>
        <taxon>Lasiosphaeria</taxon>
    </lineage>
</organism>
<name>A0AA40B477_9PEZI</name>
<dbReference type="AlphaFoldDB" id="A0AA40B477"/>
<dbReference type="RefSeq" id="XP_060300049.1">
    <property type="nucleotide sequence ID" value="XM_060433328.1"/>
</dbReference>
<keyword evidence="3" id="KW-1185">Reference proteome</keyword>
<gene>
    <name evidence="2" type="ORF">B0T26DRAFT_122195</name>
</gene>
<feature type="signal peptide" evidence="1">
    <location>
        <begin position="1"/>
        <end position="24"/>
    </location>
</feature>
<sequence>MLVLPFSFFSLLRVWDITWLRCDANSSTTPHSRLPLVCLPVIFYKNMPNLQPSFFSFLGLQPRHHGEPFLAGECEWKAKSRSDTNRKSRWRGVILPSRARWAWERTFDAVPELLRLRFSCLVSLLSFGKPPTSNEICQSLFPSHRPTALLREQTDDASGTTLSFFRQTDYRQPLSRVCPFHLLARLGA</sequence>
<evidence type="ECO:0000256" key="1">
    <source>
        <dbReference type="SAM" id="SignalP"/>
    </source>
</evidence>
<evidence type="ECO:0008006" key="4">
    <source>
        <dbReference type="Google" id="ProtNLM"/>
    </source>
</evidence>
<dbReference type="Proteomes" id="UP001172101">
    <property type="component" value="Unassembled WGS sequence"/>
</dbReference>
<comment type="caution">
    <text evidence="2">The sequence shown here is derived from an EMBL/GenBank/DDBJ whole genome shotgun (WGS) entry which is preliminary data.</text>
</comment>
<proteinExistence type="predicted"/>
<keyword evidence="1" id="KW-0732">Signal</keyword>